<gene>
    <name evidence="5" type="ORF">AT727_23015</name>
</gene>
<dbReference type="GO" id="GO:0003700">
    <property type="term" value="F:DNA-binding transcription factor activity"/>
    <property type="evidence" value="ECO:0007669"/>
    <property type="project" value="InterPro"/>
</dbReference>
<dbReference type="InterPro" id="IPR036390">
    <property type="entry name" value="WH_DNA-bd_sf"/>
</dbReference>
<dbReference type="InterPro" id="IPR052067">
    <property type="entry name" value="Metal_resp_HTH_trans_reg"/>
</dbReference>
<name>A0A0W1JGT8_DESHA</name>
<proteinExistence type="predicted"/>
<accession>A0A0W1JGT8</accession>
<dbReference type="OrthoDB" id="9806864at2"/>
<evidence type="ECO:0000256" key="1">
    <source>
        <dbReference type="ARBA" id="ARBA00023015"/>
    </source>
</evidence>
<dbReference type="GO" id="GO:0003677">
    <property type="term" value="F:DNA binding"/>
    <property type="evidence" value="ECO:0007669"/>
    <property type="project" value="UniProtKB-KW"/>
</dbReference>
<dbReference type="SMART" id="SM00347">
    <property type="entry name" value="HTH_MARR"/>
    <property type="match status" value="1"/>
</dbReference>
<dbReference type="InterPro" id="IPR000835">
    <property type="entry name" value="HTH_MarR-typ"/>
</dbReference>
<evidence type="ECO:0000313" key="5">
    <source>
        <dbReference type="EMBL" id="KTE90937.1"/>
    </source>
</evidence>
<dbReference type="Proteomes" id="UP000054623">
    <property type="component" value="Unassembled WGS sequence"/>
</dbReference>
<evidence type="ECO:0000313" key="6">
    <source>
        <dbReference type="Proteomes" id="UP000054623"/>
    </source>
</evidence>
<comment type="caution">
    <text evidence="5">The sequence shown here is derived from an EMBL/GenBank/DDBJ whole genome shotgun (WGS) entry which is preliminary data.</text>
</comment>
<sequence length="159" mass="18326">MEFKMGKGSQDFILNKIETLMTKLTLGNHEEEEWHTLLSESDLAYRDQVTLSECHIIDYIGKNRLTNAIGIATNMNITKGGVSKITARLVKKGFIEVHRLEGNRKEIFFTLTNEGKKIYELHDKLHVRVCQRITDLFDSYTESELQAIGRFFSELTDIV</sequence>
<protein>
    <submittedName>
        <fullName evidence="5">MarR family transcriptional regulator</fullName>
    </submittedName>
</protein>
<dbReference type="Gene3D" id="1.10.10.10">
    <property type="entry name" value="Winged helix-like DNA-binding domain superfamily/Winged helix DNA-binding domain"/>
    <property type="match status" value="1"/>
</dbReference>
<keyword evidence="3" id="KW-0804">Transcription</keyword>
<dbReference type="Pfam" id="PF01047">
    <property type="entry name" value="MarR"/>
    <property type="match status" value="1"/>
</dbReference>
<dbReference type="RefSeq" id="WP_005809976.1">
    <property type="nucleotide sequence ID" value="NZ_CABKQQ010000025.1"/>
</dbReference>
<dbReference type="InterPro" id="IPR036388">
    <property type="entry name" value="WH-like_DNA-bd_sf"/>
</dbReference>
<keyword evidence="2" id="KW-0238">DNA-binding</keyword>
<evidence type="ECO:0000256" key="3">
    <source>
        <dbReference type="ARBA" id="ARBA00023163"/>
    </source>
</evidence>
<dbReference type="PROSITE" id="PS50995">
    <property type="entry name" value="HTH_MARR_2"/>
    <property type="match status" value="1"/>
</dbReference>
<dbReference type="EMBL" id="LOCK01000029">
    <property type="protein sequence ID" value="KTE90937.1"/>
    <property type="molecule type" value="Genomic_DNA"/>
</dbReference>
<dbReference type="PANTHER" id="PTHR35790">
    <property type="entry name" value="HTH-TYPE TRANSCRIPTIONAL REGULATOR PCHR"/>
    <property type="match status" value="1"/>
</dbReference>
<evidence type="ECO:0000256" key="2">
    <source>
        <dbReference type="ARBA" id="ARBA00023125"/>
    </source>
</evidence>
<reference evidence="5 6" key="1">
    <citation type="submission" date="2015-12" db="EMBL/GenBank/DDBJ databases">
        <title>Draft Genome Sequence of Desulfitobacterium hafniense Strain DH, a Sulfate-reducing Bacterium Isolated from Paddy Soils.</title>
        <authorList>
            <person name="Bao P."/>
            <person name="Zhang X."/>
            <person name="Li G."/>
        </authorList>
    </citation>
    <scope>NUCLEOTIDE SEQUENCE [LARGE SCALE GENOMIC DNA]</scope>
    <source>
        <strain evidence="5 6">DH</strain>
    </source>
</reference>
<dbReference type="AlphaFoldDB" id="A0A0W1JGT8"/>
<feature type="domain" description="HTH marR-type" evidence="4">
    <location>
        <begin position="10"/>
        <end position="157"/>
    </location>
</feature>
<dbReference type="PANTHER" id="PTHR35790:SF4">
    <property type="entry name" value="HTH-TYPE TRANSCRIPTIONAL REGULATOR PCHR"/>
    <property type="match status" value="1"/>
</dbReference>
<evidence type="ECO:0000259" key="4">
    <source>
        <dbReference type="PROSITE" id="PS50995"/>
    </source>
</evidence>
<dbReference type="SUPFAM" id="SSF46785">
    <property type="entry name" value="Winged helix' DNA-binding domain"/>
    <property type="match status" value="1"/>
</dbReference>
<organism evidence="5 6">
    <name type="scientific">Desulfitobacterium hafniense</name>
    <name type="common">Desulfitobacterium frappieri</name>
    <dbReference type="NCBI Taxonomy" id="49338"/>
    <lineage>
        <taxon>Bacteria</taxon>
        <taxon>Bacillati</taxon>
        <taxon>Bacillota</taxon>
        <taxon>Clostridia</taxon>
        <taxon>Eubacteriales</taxon>
        <taxon>Desulfitobacteriaceae</taxon>
        <taxon>Desulfitobacterium</taxon>
    </lineage>
</organism>
<keyword evidence="1" id="KW-0805">Transcription regulation</keyword>